<gene>
    <name evidence="1" type="ORF">FGO68_gene12605</name>
</gene>
<dbReference type="EMBL" id="RRYP01001416">
    <property type="protein sequence ID" value="TNV85982.1"/>
    <property type="molecule type" value="Genomic_DNA"/>
</dbReference>
<dbReference type="AlphaFoldDB" id="A0A8J8T835"/>
<accession>A0A8J8T835</accession>
<reference evidence="1" key="1">
    <citation type="submission" date="2019-06" db="EMBL/GenBank/DDBJ databases">
        <authorList>
            <person name="Zheng W."/>
        </authorList>
    </citation>
    <scope>NUCLEOTIDE SEQUENCE</scope>
    <source>
        <strain evidence="1">QDHG01</strain>
    </source>
</reference>
<evidence type="ECO:0000313" key="2">
    <source>
        <dbReference type="Proteomes" id="UP000785679"/>
    </source>
</evidence>
<protein>
    <submittedName>
        <fullName evidence="1">Uncharacterized protein</fullName>
    </submittedName>
</protein>
<sequence>MPATPMTTVYFVVQEVTRVIEIPRFTADKIISATTVDPVFTYSLKSFTGPQNAVDIASLTRTMTIDPKIFGVGTYIAIVEGKLQDCQSTTASYTLICEENVAPKYTGVVGFDLPSLTITQESMLISSLPPIFDPNPDQKFTVSLINAPSFVDFKDSFHTGIIVEPTLSNSPCLYTIIIRLSDGFATTQYILDIQVTPSLAKLSLIKITNQGAPFLITPLQKMILQRGEVSTYTLPKIVDPDGDQIGIKVNMGGAASFTEYQNGTFTFQPQSMAQGGKFMIKRTQG</sequence>
<comment type="caution">
    <text evidence="1">The sequence shown here is derived from an EMBL/GenBank/DDBJ whole genome shotgun (WGS) entry which is preliminary data.</text>
</comment>
<dbReference type="Proteomes" id="UP000785679">
    <property type="component" value="Unassembled WGS sequence"/>
</dbReference>
<dbReference type="OrthoDB" id="327782at2759"/>
<name>A0A8J8T835_HALGN</name>
<keyword evidence="2" id="KW-1185">Reference proteome</keyword>
<organism evidence="1 2">
    <name type="scientific">Halteria grandinella</name>
    <dbReference type="NCBI Taxonomy" id="5974"/>
    <lineage>
        <taxon>Eukaryota</taxon>
        <taxon>Sar</taxon>
        <taxon>Alveolata</taxon>
        <taxon>Ciliophora</taxon>
        <taxon>Intramacronucleata</taxon>
        <taxon>Spirotrichea</taxon>
        <taxon>Stichotrichia</taxon>
        <taxon>Sporadotrichida</taxon>
        <taxon>Halteriidae</taxon>
        <taxon>Halteria</taxon>
    </lineage>
</organism>
<evidence type="ECO:0000313" key="1">
    <source>
        <dbReference type="EMBL" id="TNV85982.1"/>
    </source>
</evidence>
<proteinExistence type="predicted"/>